<sequence length="377" mass="41210">MIQQLVRRLTGGGVTQQQAAERVLTADPMDLILHMEQVWDAANLWQDPVGPAGAARRSLIQLGAFSGDAPTASPAWDHLGYSFVLENTRALQIIRRVVREFRSGEGLGVPSIATMRWLDATEALVFAAPSLLSAWLSTSAVRPDPEAVRRNAYWRLFGMDLAFGADDNRPFVFDKAVASNASFVPLFEELLFELWQAMSNLRNTSGANQADDDRIFRIAEQLGYVLRVRRQKALLAREELAAATALGWVELTLSANTPVVVDLRAEATSAGDRLRLIGERVGLAPHSRSSAFLSMASDLSLLLRTLEAGYVTGPELAWLLYADQSPAAPPLPPGAAPLGAESRRVITEWSAATGKDLKRMARSARVELDSRQPVLTR</sequence>
<reference evidence="1 2" key="1">
    <citation type="submission" date="2024-05" db="EMBL/GenBank/DDBJ databases">
        <title>Sinomonas sp. nov., isolated from a waste landfill.</title>
        <authorList>
            <person name="Zhao Y."/>
        </authorList>
    </citation>
    <scope>NUCLEOTIDE SEQUENCE [LARGE SCALE GENOMIC DNA]</scope>
    <source>
        <strain evidence="1 2">CCTCC AB2014300</strain>
    </source>
</reference>
<evidence type="ECO:0000313" key="1">
    <source>
        <dbReference type="EMBL" id="MEN2744262.1"/>
    </source>
</evidence>
<evidence type="ECO:0000313" key="2">
    <source>
        <dbReference type="Proteomes" id="UP001422074"/>
    </source>
</evidence>
<dbReference type="RefSeq" id="WP_345884173.1">
    <property type="nucleotide sequence ID" value="NZ_JBDFRB010000004.1"/>
</dbReference>
<proteinExistence type="predicted"/>
<comment type="caution">
    <text evidence="1">The sequence shown here is derived from an EMBL/GenBank/DDBJ whole genome shotgun (WGS) entry which is preliminary data.</text>
</comment>
<keyword evidence="2" id="KW-1185">Reference proteome</keyword>
<organism evidence="1 2">
    <name type="scientific">Sinomonas halotolerans</name>
    <dbReference type="NCBI Taxonomy" id="1644133"/>
    <lineage>
        <taxon>Bacteria</taxon>
        <taxon>Bacillati</taxon>
        <taxon>Actinomycetota</taxon>
        <taxon>Actinomycetes</taxon>
        <taxon>Micrococcales</taxon>
        <taxon>Micrococcaceae</taxon>
        <taxon>Sinomonas</taxon>
    </lineage>
</organism>
<gene>
    <name evidence="1" type="ORF">ABCQ75_06875</name>
</gene>
<dbReference type="Proteomes" id="UP001422074">
    <property type="component" value="Unassembled WGS sequence"/>
</dbReference>
<protein>
    <submittedName>
        <fullName evidence="1">Uncharacterized protein</fullName>
    </submittedName>
</protein>
<dbReference type="EMBL" id="JBDFRB010000004">
    <property type="protein sequence ID" value="MEN2744262.1"/>
    <property type="molecule type" value="Genomic_DNA"/>
</dbReference>
<name>A0ABU9WYJ4_9MICC</name>
<accession>A0ABU9WYJ4</accession>